<evidence type="ECO:0000313" key="1">
    <source>
        <dbReference type="EMBL" id="CUS10875.1"/>
    </source>
</evidence>
<organism evidence="1 2">
    <name type="scientific">Tuber aestivum</name>
    <name type="common">summer truffle</name>
    <dbReference type="NCBI Taxonomy" id="59557"/>
    <lineage>
        <taxon>Eukaryota</taxon>
        <taxon>Fungi</taxon>
        <taxon>Dikarya</taxon>
        <taxon>Ascomycota</taxon>
        <taxon>Pezizomycotina</taxon>
        <taxon>Pezizomycetes</taxon>
        <taxon>Pezizales</taxon>
        <taxon>Tuberaceae</taxon>
        <taxon>Tuber</taxon>
    </lineage>
</organism>
<dbReference type="AlphaFoldDB" id="A0A292PVX0"/>
<sequence>MRQLNEGEDRASHTWPTVKRRWVAQGIYDHCGSLSQEYSSTYAARVSRDPAKRNLVIVDLRGRRISAGDLDSDGCSFRGQPPRDAPALRASSVSVECCVPAQLSLMVGSVPVVRTKE</sequence>
<evidence type="ECO:0000313" key="2">
    <source>
        <dbReference type="Proteomes" id="UP001412239"/>
    </source>
</evidence>
<dbReference type="EMBL" id="LN891037">
    <property type="protein sequence ID" value="CUS10875.1"/>
    <property type="molecule type" value="Genomic_DNA"/>
</dbReference>
<keyword evidence="2" id="KW-1185">Reference proteome</keyword>
<protein>
    <submittedName>
        <fullName evidence="1">Uncharacterized protein</fullName>
    </submittedName>
</protein>
<accession>A0A292PVX0</accession>
<name>A0A292PVX0_9PEZI</name>
<dbReference type="Proteomes" id="UP001412239">
    <property type="component" value="Unassembled WGS sequence"/>
</dbReference>
<proteinExistence type="predicted"/>
<gene>
    <name evidence="1" type="ORF">GSTUAT00005017001</name>
</gene>
<reference evidence="1" key="1">
    <citation type="submission" date="2015-10" db="EMBL/GenBank/DDBJ databases">
        <authorList>
            <person name="Regsiter A."/>
            <person name="william w."/>
        </authorList>
    </citation>
    <scope>NUCLEOTIDE SEQUENCE</scope>
    <source>
        <strain evidence="1">Montdore</strain>
    </source>
</reference>